<name>A0A0R2H9B4_WEIVI</name>
<dbReference type="Proteomes" id="UP000051992">
    <property type="component" value="Unassembled WGS sequence"/>
</dbReference>
<organism evidence="1 2">
    <name type="scientific">Weissella viridescens</name>
    <name type="common">Lactobacillus viridescens</name>
    <dbReference type="NCBI Taxonomy" id="1629"/>
    <lineage>
        <taxon>Bacteria</taxon>
        <taxon>Bacillati</taxon>
        <taxon>Bacillota</taxon>
        <taxon>Bacilli</taxon>
        <taxon>Lactobacillales</taxon>
        <taxon>Lactobacillaceae</taxon>
        <taxon>Weissella</taxon>
    </lineage>
</organism>
<accession>A0A0R2H9B4</accession>
<evidence type="ECO:0000313" key="2">
    <source>
        <dbReference type="Proteomes" id="UP000051992"/>
    </source>
</evidence>
<gene>
    <name evidence="1" type="ORF">IV50_GL001177</name>
</gene>
<dbReference type="AlphaFoldDB" id="A0A0R2H9B4"/>
<protein>
    <recommendedName>
        <fullName evidence="3">DUF1642 domain-containing protein</fullName>
    </recommendedName>
</protein>
<keyword evidence="2" id="KW-1185">Reference proteome</keyword>
<evidence type="ECO:0000313" key="1">
    <source>
        <dbReference type="EMBL" id="KRN46196.1"/>
    </source>
</evidence>
<dbReference type="OrthoDB" id="2146626at2"/>
<dbReference type="EMBL" id="JQBM01000003">
    <property type="protein sequence ID" value="KRN46196.1"/>
    <property type="molecule type" value="Genomic_DNA"/>
</dbReference>
<reference evidence="1 2" key="1">
    <citation type="journal article" date="2015" name="Genome Announc.">
        <title>Expanding the biotechnology potential of lactobacilli through comparative genomics of 213 strains and associated genera.</title>
        <authorList>
            <person name="Sun Z."/>
            <person name="Harris H.M."/>
            <person name="McCann A."/>
            <person name="Guo C."/>
            <person name="Argimon S."/>
            <person name="Zhang W."/>
            <person name="Yang X."/>
            <person name="Jeffery I.B."/>
            <person name="Cooney J.C."/>
            <person name="Kagawa T.F."/>
            <person name="Liu W."/>
            <person name="Song Y."/>
            <person name="Salvetti E."/>
            <person name="Wrobel A."/>
            <person name="Rasinkangas P."/>
            <person name="Parkhill J."/>
            <person name="Rea M.C."/>
            <person name="O'Sullivan O."/>
            <person name="Ritari J."/>
            <person name="Douillard F.P."/>
            <person name="Paul Ross R."/>
            <person name="Yang R."/>
            <person name="Briner A.E."/>
            <person name="Felis G.E."/>
            <person name="de Vos W.M."/>
            <person name="Barrangou R."/>
            <person name="Klaenhammer T.R."/>
            <person name="Caufield P.W."/>
            <person name="Cui Y."/>
            <person name="Zhang H."/>
            <person name="O'Toole P.W."/>
        </authorList>
    </citation>
    <scope>NUCLEOTIDE SEQUENCE [LARGE SCALE GENOMIC DNA]</scope>
    <source>
        <strain evidence="1 2">DSM 20410</strain>
    </source>
</reference>
<comment type="caution">
    <text evidence="1">The sequence shown here is derived from an EMBL/GenBank/DDBJ whole genome shotgun (WGS) entry which is preliminary data.</text>
</comment>
<dbReference type="RefSeq" id="WP_057746437.1">
    <property type="nucleotide sequence ID" value="NZ_JQBM01000003.1"/>
</dbReference>
<proteinExistence type="predicted"/>
<sequence length="138" mass="16658">MEQVSKRMMEELKNAHSLNEILDSMYDDKKCKCIDFDYWYLKSYLKYNDFSDETYLKIIKHINGEPHFEAEKTKKYVVRSKEADTGGDFRYLIFQEAYGVTYTVNEYVDNFYKAEKFDTREEAEKWTNPLMEVVEVEE</sequence>
<evidence type="ECO:0008006" key="3">
    <source>
        <dbReference type="Google" id="ProtNLM"/>
    </source>
</evidence>
<dbReference type="PATRIC" id="fig|1629.5.peg.1188"/>